<accession>A0A9Q0I8J1</accession>
<dbReference type="PANTHER" id="PTHR15426">
    <property type="entry name" value="PROTEIN DEPP1"/>
    <property type="match status" value="1"/>
</dbReference>
<dbReference type="EMBL" id="JANIIK010000116">
    <property type="protein sequence ID" value="KAJ3587561.1"/>
    <property type="molecule type" value="Genomic_DNA"/>
</dbReference>
<feature type="region of interest" description="Disordered" evidence="1">
    <location>
        <begin position="64"/>
        <end position="226"/>
    </location>
</feature>
<feature type="compositionally biased region" description="Gly residues" evidence="1">
    <location>
        <begin position="80"/>
        <end position="96"/>
    </location>
</feature>
<feature type="compositionally biased region" description="Basic and acidic residues" evidence="1">
    <location>
        <begin position="205"/>
        <end position="220"/>
    </location>
</feature>
<dbReference type="GO" id="GO:0005739">
    <property type="term" value="C:mitochondrion"/>
    <property type="evidence" value="ECO:0007669"/>
    <property type="project" value="TreeGrafter"/>
</dbReference>
<evidence type="ECO:0000313" key="2">
    <source>
        <dbReference type="EMBL" id="KAJ3587561.1"/>
    </source>
</evidence>
<dbReference type="InterPro" id="IPR020133">
    <property type="entry name" value="DEPP"/>
</dbReference>
<proteinExistence type="predicted"/>
<reference evidence="2" key="1">
    <citation type="submission" date="2022-07" db="EMBL/GenBank/DDBJ databases">
        <title>Chromosome-level genome of Muraenolepis orangiensis.</title>
        <authorList>
            <person name="Kim J."/>
        </authorList>
    </citation>
    <scope>NUCLEOTIDE SEQUENCE</scope>
    <source>
        <strain evidence="2">KU_S4_2022</strain>
        <tissue evidence="2">Muscle</tissue>
    </source>
</reference>
<dbReference type="Proteomes" id="UP001148018">
    <property type="component" value="Unassembled WGS sequence"/>
</dbReference>
<dbReference type="AlphaFoldDB" id="A0A9Q0I8J1"/>
<comment type="caution">
    <text evidence="2">The sequence shown here is derived from an EMBL/GenBank/DDBJ whole genome shotgun (WGS) entry which is preliminary data.</text>
</comment>
<sequence length="260" mass="27680">MRPRSKLLSKRRLPLPTIKEGGEETLRDMNHANASCRLSAGEQALSAQDYHLSICHLAHPTFPAPPGGDARGVGRKGSEVRGGGAGGVGGRGGEQTLGGSDPLEDLYGGPALSSTCWEGEGEERRRRRTGRGEHCTEGSFSGWRGEGGGSGSGWDTWEGRRRANSVPRLTDPDCPHRRKGSCPELPPPPAPLPAPMAPPVSHYRGPPEEEKACRGGRDQTGETQVLGGKPSLISQWLSQCISVWREVRVKGCKLPATAEG</sequence>
<name>A0A9Q0I8J1_9TELE</name>
<protein>
    <submittedName>
        <fullName evidence="2">Uncharacterized protein</fullName>
    </submittedName>
</protein>
<gene>
    <name evidence="2" type="ORF">NHX12_011158</name>
</gene>
<dbReference type="PANTHER" id="PTHR15426:SF6">
    <property type="entry name" value="PROTEIN DEPP1"/>
    <property type="match status" value="1"/>
</dbReference>
<dbReference type="OrthoDB" id="9891865at2759"/>
<organism evidence="2 3">
    <name type="scientific">Muraenolepis orangiensis</name>
    <name type="common">Patagonian moray cod</name>
    <dbReference type="NCBI Taxonomy" id="630683"/>
    <lineage>
        <taxon>Eukaryota</taxon>
        <taxon>Metazoa</taxon>
        <taxon>Chordata</taxon>
        <taxon>Craniata</taxon>
        <taxon>Vertebrata</taxon>
        <taxon>Euteleostomi</taxon>
        <taxon>Actinopterygii</taxon>
        <taxon>Neopterygii</taxon>
        <taxon>Teleostei</taxon>
        <taxon>Neoteleostei</taxon>
        <taxon>Acanthomorphata</taxon>
        <taxon>Zeiogadaria</taxon>
        <taxon>Gadariae</taxon>
        <taxon>Gadiformes</taxon>
        <taxon>Muraenolepidoidei</taxon>
        <taxon>Muraenolepididae</taxon>
        <taxon>Muraenolepis</taxon>
    </lineage>
</organism>
<evidence type="ECO:0000313" key="3">
    <source>
        <dbReference type="Proteomes" id="UP001148018"/>
    </source>
</evidence>
<evidence type="ECO:0000256" key="1">
    <source>
        <dbReference type="SAM" id="MobiDB-lite"/>
    </source>
</evidence>
<feature type="compositionally biased region" description="Pro residues" evidence="1">
    <location>
        <begin position="184"/>
        <end position="198"/>
    </location>
</feature>
<dbReference type="GO" id="GO:0010506">
    <property type="term" value="P:regulation of autophagy"/>
    <property type="evidence" value="ECO:0007669"/>
    <property type="project" value="TreeGrafter"/>
</dbReference>
<keyword evidence="3" id="KW-1185">Reference proteome</keyword>